<name>A0A3B0V5N7_9ZZZZ</name>
<dbReference type="EC" id="6.1.1.1" evidence="1"/>
<feature type="domain" description="Tyrosine--tRNA ligase SYY-like C-terminal" evidence="10">
    <location>
        <begin position="334"/>
        <end position="404"/>
    </location>
</feature>
<keyword evidence="5" id="KW-0694">RNA-binding</keyword>
<evidence type="ECO:0000256" key="3">
    <source>
        <dbReference type="ARBA" id="ARBA00022741"/>
    </source>
</evidence>
<dbReference type="SUPFAM" id="SSF52374">
    <property type="entry name" value="Nucleotidylyl transferase"/>
    <property type="match status" value="1"/>
</dbReference>
<dbReference type="InterPro" id="IPR024088">
    <property type="entry name" value="Tyr-tRNA-ligase_bac-type"/>
</dbReference>
<gene>
    <name evidence="11" type="ORF">MNBD_CPR01-315</name>
</gene>
<sequence length="411" mass="45421">MNIVEDLESRGLVADNVGELPKIFSKPRTVYFGIDPTADSAQVGNLAVILLMKRLGLAGNKLIFLVGGATGMIGDPREKGERSLLDSRTLASNTRAIKRQLKKILGKTPFTMVDNASWLTRVKLIPFLRDIGKYFTVNDLIKRDIIRKRLETPNESISYTEFTYALLQGYDYLTLNEKYGCNLQVGGSDQWTNMLSGVDLIRKKKGGQAYAISIPLVTDISGKKFGKSEGNAIWLDSKKTSPFVFYQFWINLPDDGLETYLKYYTFLSIVEIQALMVLHERNPGERSAQNALASRVTEIVHGKAVAQAVAQASSALFGSTHFSALSTDARKIVQKEAPTLRVDANITVIEALTKSGLANSKNDARRLIEGKGISLNRVLVEADKEIKSTAFENGMALLKKGKRDILVLILI</sequence>
<dbReference type="Gene3D" id="1.10.240.10">
    <property type="entry name" value="Tyrosyl-Transfer RNA Synthetase"/>
    <property type="match status" value="1"/>
</dbReference>
<dbReference type="GO" id="GO:0003723">
    <property type="term" value="F:RNA binding"/>
    <property type="evidence" value="ECO:0007669"/>
    <property type="project" value="UniProtKB-KW"/>
</dbReference>
<evidence type="ECO:0000256" key="2">
    <source>
        <dbReference type="ARBA" id="ARBA00022598"/>
    </source>
</evidence>
<dbReference type="InterPro" id="IPR054608">
    <property type="entry name" value="SYY-like_C"/>
</dbReference>
<dbReference type="EMBL" id="UOEV01000089">
    <property type="protein sequence ID" value="VAW33227.1"/>
    <property type="molecule type" value="Genomic_DNA"/>
</dbReference>
<evidence type="ECO:0000259" key="10">
    <source>
        <dbReference type="Pfam" id="PF22421"/>
    </source>
</evidence>
<evidence type="ECO:0000256" key="5">
    <source>
        <dbReference type="ARBA" id="ARBA00022884"/>
    </source>
</evidence>
<evidence type="ECO:0000256" key="4">
    <source>
        <dbReference type="ARBA" id="ARBA00022840"/>
    </source>
</evidence>
<dbReference type="CDD" id="cd00805">
    <property type="entry name" value="TyrRS_core"/>
    <property type="match status" value="1"/>
</dbReference>
<comment type="catalytic activity">
    <reaction evidence="9">
        <text>tRNA(Tyr) + L-tyrosine + ATP = L-tyrosyl-tRNA(Tyr) + AMP + diphosphate + H(+)</text>
        <dbReference type="Rhea" id="RHEA:10220"/>
        <dbReference type="Rhea" id="RHEA-COMP:9706"/>
        <dbReference type="Rhea" id="RHEA-COMP:9707"/>
        <dbReference type="ChEBI" id="CHEBI:15378"/>
        <dbReference type="ChEBI" id="CHEBI:30616"/>
        <dbReference type="ChEBI" id="CHEBI:33019"/>
        <dbReference type="ChEBI" id="CHEBI:58315"/>
        <dbReference type="ChEBI" id="CHEBI:78442"/>
        <dbReference type="ChEBI" id="CHEBI:78536"/>
        <dbReference type="ChEBI" id="CHEBI:456215"/>
        <dbReference type="EC" id="6.1.1.1"/>
    </reaction>
</comment>
<dbReference type="Gene3D" id="3.40.50.620">
    <property type="entry name" value="HUPs"/>
    <property type="match status" value="1"/>
</dbReference>
<protein>
    <recommendedName>
        <fullName evidence="1">tyrosine--tRNA ligase</fullName>
        <ecNumber evidence="1">6.1.1.1</ecNumber>
    </recommendedName>
    <alternativeName>
        <fullName evidence="8">Tyrosyl-tRNA synthetase</fullName>
    </alternativeName>
</protein>
<dbReference type="InterPro" id="IPR014729">
    <property type="entry name" value="Rossmann-like_a/b/a_fold"/>
</dbReference>
<dbReference type="PANTHER" id="PTHR11766:SF0">
    <property type="entry name" value="TYROSINE--TRNA LIGASE, MITOCHONDRIAL"/>
    <property type="match status" value="1"/>
</dbReference>
<keyword evidence="2 11" id="KW-0436">Ligase</keyword>
<dbReference type="PANTHER" id="PTHR11766">
    <property type="entry name" value="TYROSYL-TRNA SYNTHETASE"/>
    <property type="match status" value="1"/>
</dbReference>
<evidence type="ECO:0000256" key="9">
    <source>
        <dbReference type="ARBA" id="ARBA00048248"/>
    </source>
</evidence>
<dbReference type="InterPro" id="IPR002305">
    <property type="entry name" value="aa-tRNA-synth_Ic"/>
</dbReference>
<dbReference type="GO" id="GO:0004831">
    <property type="term" value="F:tyrosine-tRNA ligase activity"/>
    <property type="evidence" value="ECO:0007669"/>
    <property type="project" value="UniProtKB-EC"/>
</dbReference>
<dbReference type="NCBIfam" id="TIGR00234">
    <property type="entry name" value="tyrS"/>
    <property type="match status" value="1"/>
</dbReference>
<dbReference type="GO" id="GO:0006437">
    <property type="term" value="P:tyrosyl-tRNA aminoacylation"/>
    <property type="evidence" value="ECO:0007669"/>
    <property type="project" value="InterPro"/>
</dbReference>
<evidence type="ECO:0000256" key="6">
    <source>
        <dbReference type="ARBA" id="ARBA00022917"/>
    </source>
</evidence>
<dbReference type="GO" id="GO:0005524">
    <property type="term" value="F:ATP binding"/>
    <property type="evidence" value="ECO:0007669"/>
    <property type="project" value="UniProtKB-KW"/>
</dbReference>
<dbReference type="FunFam" id="1.10.240.10:FF:000001">
    <property type="entry name" value="Tyrosine--tRNA ligase"/>
    <property type="match status" value="1"/>
</dbReference>
<dbReference type="Pfam" id="PF22421">
    <property type="entry name" value="SYY_C-terminal"/>
    <property type="match status" value="1"/>
</dbReference>
<dbReference type="PROSITE" id="PS50889">
    <property type="entry name" value="S4"/>
    <property type="match status" value="1"/>
</dbReference>
<dbReference type="HAMAP" id="MF_02006">
    <property type="entry name" value="Tyr_tRNA_synth_type1"/>
    <property type="match status" value="1"/>
</dbReference>
<keyword evidence="7 11" id="KW-0030">Aminoacyl-tRNA synthetase</keyword>
<organism evidence="11">
    <name type="scientific">hydrothermal vent metagenome</name>
    <dbReference type="NCBI Taxonomy" id="652676"/>
    <lineage>
        <taxon>unclassified sequences</taxon>
        <taxon>metagenomes</taxon>
        <taxon>ecological metagenomes</taxon>
    </lineage>
</organism>
<dbReference type="InterPro" id="IPR002307">
    <property type="entry name" value="Tyr-tRNA-ligase"/>
</dbReference>
<evidence type="ECO:0000256" key="1">
    <source>
        <dbReference type="ARBA" id="ARBA00013160"/>
    </source>
</evidence>
<dbReference type="InterPro" id="IPR024107">
    <property type="entry name" value="Tyr-tRNA-ligase_bac_1"/>
</dbReference>
<accession>A0A3B0V5N7</accession>
<dbReference type="AlphaFoldDB" id="A0A3B0V5N7"/>
<proteinExistence type="inferred from homology"/>
<evidence type="ECO:0000256" key="7">
    <source>
        <dbReference type="ARBA" id="ARBA00023146"/>
    </source>
</evidence>
<dbReference type="Pfam" id="PF00579">
    <property type="entry name" value="tRNA-synt_1b"/>
    <property type="match status" value="1"/>
</dbReference>
<dbReference type="InterPro" id="IPR036986">
    <property type="entry name" value="S4_RNA-bd_sf"/>
</dbReference>
<keyword evidence="6" id="KW-0648">Protein biosynthesis</keyword>
<evidence type="ECO:0000313" key="11">
    <source>
        <dbReference type="EMBL" id="VAW33227.1"/>
    </source>
</evidence>
<keyword evidence="4" id="KW-0067">ATP-binding</keyword>
<reference evidence="11" key="1">
    <citation type="submission" date="2018-06" db="EMBL/GenBank/DDBJ databases">
        <authorList>
            <person name="Zhirakovskaya E."/>
        </authorList>
    </citation>
    <scope>NUCLEOTIDE SEQUENCE</scope>
</reference>
<dbReference type="SUPFAM" id="SSF55174">
    <property type="entry name" value="Alpha-L RNA-binding motif"/>
    <property type="match status" value="1"/>
</dbReference>
<dbReference type="Gene3D" id="3.10.290.10">
    <property type="entry name" value="RNA-binding S4 domain"/>
    <property type="match status" value="1"/>
</dbReference>
<dbReference type="GO" id="GO:0005829">
    <property type="term" value="C:cytosol"/>
    <property type="evidence" value="ECO:0007669"/>
    <property type="project" value="TreeGrafter"/>
</dbReference>
<evidence type="ECO:0000256" key="8">
    <source>
        <dbReference type="ARBA" id="ARBA00033323"/>
    </source>
</evidence>
<keyword evidence="3" id="KW-0547">Nucleotide-binding</keyword>
<dbReference type="PRINTS" id="PR01040">
    <property type="entry name" value="TRNASYNTHTYR"/>
</dbReference>